<feature type="transmembrane region" description="Helical" evidence="2">
    <location>
        <begin position="45"/>
        <end position="65"/>
    </location>
</feature>
<accession>A0ABT3L3N9</accession>
<feature type="transmembrane region" description="Helical" evidence="2">
    <location>
        <begin position="518"/>
        <end position="535"/>
    </location>
</feature>
<comment type="caution">
    <text evidence="3">The sequence shown here is derived from an EMBL/GenBank/DDBJ whole genome shotgun (WGS) entry which is preliminary data.</text>
</comment>
<feature type="transmembrane region" description="Helical" evidence="2">
    <location>
        <begin position="153"/>
        <end position="173"/>
    </location>
</feature>
<proteinExistence type="predicted"/>
<dbReference type="Proteomes" id="UP001526426">
    <property type="component" value="Unassembled WGS sequence"/>
</dbReference>
<feature type="transmembrane region" description="Helical" evidence="2">
    <location>
        <begin position="93"/>
        <end position="110"/>
    </location>
</feature>
<feature type="transmembrane region" description="Helical" evidence="2">
    <location>
        <begin position="116"/>
        <end position="133"/>
    </location>
</feature>
<feature type="transmembrane region" description="Helical" evidence="2">
    <location>
        <begin position="323"/>
        <end position="342"/>
    </location>
</feature>
<keyword evidence="2" id="KW-0812">Transmembrane</keyword>
<evidence type="ECO:0000256" key="2">
    <source>
        <dbReference type="SAM" id="Phobius"/>
    </source>
</evidence>
<feature type="transmembrane region" description="Helical" evidence="2">
    <location>
        <begin position="490"/>
        <end position="512"/>
    </location>
</feature>
<feature type="transmembrane region" description="Helical" evidence="2">
    <location>
        <begin position="348"/>
        <end position="367"/>
    </location>
</feature>
<name>A0ABT3L3N9_9CYAN</name>
<dbReference type="NCBIfam" id="NF038300">
    <property type="entry name" value="EPS_HpsL"/>
    <property type="match status" value="1"/>
</dbReference>
<dbReference type="InterPro" id="IPR049753">
    <property type="entry name" value="EPS_HpsL-like"/>
</dbReference>
<feature type="region of interest" description="Disordered" evidence="1">
    <location>
        <begin position="1"/>
        <end position="31"/>
    </location>
</feature>
<keyword evidence="2" id="KW-0472">Membrane</keyword>
<keyword evidence="4" id="KW-1185">Reference proteome</keyword>
<dbReference type="PANTHER" id="PTHR37422:SF13">
    <property type="entry name" value="LIPOPOLYSACCHARIDE BIOSYNTHESIS PROTEIN PA4999-RELATED"/>
    <property type="match status" value="1"/>
</dbReference>
<feature type="transmembrane region" description="Helical" evidence="2">
    <location>
        <begin position="231"/>
        <end position="254"/>
    </location>
</feature>
<organism evidence="3 4">
    <name type="scientific">Spirulina subsalsa FACHB-351</name>
    <dbReference type="NCBI Taxonomy" id="234711"/>
    <lineage>
        <taxon>Bacteria</taxon>
        <taxon>Bacillati</taxon>
        <taxon>Cyanobacteriota</taxon>
        <taxon>Cyanophyceae</taxon>
        <taxon>Spirulinales</taxon>
        <taxon>Spirulinaceae</taxon>
        <taxon>Spirulina</taxon>
    </lineage>
</organism>
<dbReference type="EMBL" id="JAIHOM010000028">
    <property type="protein sequence ID" value="MCW6036119.1"/>
    <property type="molecule type" value="Genomic_DNA"/>
</dbReference>
<sequence>MPKQKAKKKKKPQNKKGKKPANQIVLDPKEKAAQKRKAKQAKDKLMKTIGVSVACFIVFGVPLSLILDPKLGIVMGAGIPTLYISYVYPRAALWFFVIYTPFSGTVQYQIMGGNAIFALAKDAFYIPACIGLVQAAKKEKKSIFVSKELVKPLLFVFVCCILTLLVVNGAMQFSPPCDSLPRGGQGMVCRDGIPLAQGILGIKVFLGYVPLIFCTYYLVTNKKEMLWVGRLHVILAIVCCALGVVQYMMLYLGICEGTRNAVGADLFKASIDAKCLIGGSLTYSPQQAQIRLPGTLPSPWHWAWFLISNSAISFTTAFSDPSLIWKIIGLLSMALVFVNSVISGQRIALALVPVVTVVLLVLTGQVAQIKKFLPIALGLAVVLSIGITLNPELVEERLASFESRAEASPPQEFIIEQFHWAMNQQRGFLGRGMGTATNSTRVFGRAELVETYHPKILYEMGWIGLFAYMFFLFTLTWVTFKSYRACKDPVIRSFGSSFWVFILIITIFPYWYPLDTDPVCVYYWFFAGIVIKAPIIDKEERARLKALQEQELELLLQAEKRKKERFLKDIQTP</sequence>
<gene>
    <name evidence="3" type="primary">hpsL</name>
    <name evidence="3" type="ORF">K4A83_07515</name>
</gene>
<evidence type="ECO:0000313" key="4">
    <source>
        <dbReference type="Proteomes" id="UP001526426"/>
    </source>
</evidence>
<feature type="transmembrane region" description="Helical" evidence="2">
    <location>
        <begin position="460"/>
        <end position="478"/>
    </location>
</feature>
<protein>
    <submittedName>
        <fullName evidence="3">Hormogonium polysaccharide biosynthesis protein HpsL</fullName>
    </submittedName>
</protein>
<dbReference type="RefSeq" id="WP_265263856.1">
    <property type="nucleotide sequence ID" value="NZ_JAIHOM010000028.1"/>
</dbReference>
<dbReference type="InterPro" id="IPR051533">
    <property type="entry name" value="WaaL-like"/>
</dbReference>
<feature type="compositionally biased region" description="Basic residues" evidence="1">
    <location>
        <begin position="1"/>
        <end position="19"/>
    </location>
</feature>
<reference evidence="3 4" key="1">
    <citation type="submission" date="2021-08" db="EMBL/GenBank/DDBJ databases">
        <title>Draft genome sequence of Spirulina subsalsa with high tolerance to salinity and hype-accumulation of phycocyanin.</title>
        <authorList>
            <person name="Pei H."/>
            <person name="Jiang L."/>
        </authorList>
    </citation>
    <scope>NUCLEOTIDE SEQUENCE [LARGE SCALE GENOMIC DNA]</scope>
    <source>
        <strain evidence="3 4">FACHB-351</strain>
    </source>
</reference>
<feature type="transmembrane region" description="Helical" evidence="2">
    <location>
        <begin position="193"/>
        <end position="219"/>
    </location>
</feature>
<feature type="transmembrane region" description="Helical" evidence="2">
    <location>
        <begin position="71"/>
        <end position="88"/>
    </location>
</feature>
<dbReference type="PANTHER" id="PTHR37422">
    <property type="entry name" value="TEICHURONIC ACID BIOSYNTHESIS PROTEIN TUAE"/>
    <property type="match status" value="1"/>
</dbReference>
<evidence type="ECO:0000256" key="1">
    <source>
        <dbReference type="SAM" id="MobiDB-lite"/>
    </source>
</evidence>
<keyword evidence="2" id="KW-1133">Transmembrane helix</keyword>
<evidence type="ECO:0000313" key="3">
    <source>
        <dbReference type="EMBL" id="MCW6036119.1"/>
    </source>
</evidence>